<evidence type="ECO:0000256" key="6">
    <source>
        <dbReference type="ARBA" id="ARBA00022833"/>
    </source>
</evidence>
<reference evidence="15" key="1">
    <citation type="journal article" date="2014" name="PLoS ONE">
        <title>The genome and linkage map of the northern pike (Esox lucius): conserved synteny revealed between the salmonid sister group and the Neoteleostei.</title>
        <authorList>
            <person name="Rondeau E.B."/>
            <person name="Minkley D.R."/>
            <person name="Leong J.S."/>
            <person name="Messmer A.M."/>
            <person name="Jantzen J.R."/>
            <person name="von Schalburg K.R."/>
            <person name="Lemon C."/>
            <person name="Bird N.H."/>
            <person name="Koop B.F."/>
        </authorList>
    </citation>
    <scope>NUCLEOTIDE SEQUENCE</scope>
</reference>
<reference evidence="14" key="3">
    <citation type="submission" date="2025-08" db="UniProtKB">
        <authorList>
            <consortium name="Ensembl"/>
        </authorList>
    </citation>
    <scope>IDENTIFICATION</scope>
</reference>
<feature type="compositionally biased region" description="Low complexity" evidence="12">
    <location>
        <begin position="800"/>
        <end position="813"/>
    </location>
</feature>
<dbReference type="Bgee" id="ENSELUG00000015215">
    <property type="expression patterns" value="Expressed in camera-type eye and 9 other cell types or tissues"/>
</dbReference>
<feature type="domain" description="C2H2-type" evidence="13">
    <location>
        <begin position="275"/>
        <end position="306"/>
    </location>
</feature>
<keyword evidence="3" id="KW-0479">Metal-binding</keyword>
<feature type="compositionally biased region" description="Low complexity" evidence="12">
    <location>
        <begin position="469"/>
        <end position="484"/>
    </location>
</feature>
<evidence type="ECO:0000256" key="1">
    <source>
        <dbReference type="ARBA" id="ARBA00004123"/>
    </source>
</evidence>
<evidence type="ECO:0000256" key="8">
    <source>
        <dbReference type="ARBA" id="ARBA00023125"/>
    </source>
</evidence>
<keyword evidence="7" id="KW-0805">Transcription regulation</keyword>
<proteinExistence type="inferred from homology"/>
<feature type="region of interest" description="Disordered" evidence="12">
    <location>
        <begin position="397"/>
        <end position="440"/>
    </location>
</feature>
<reference evidence="14" key="2">
    <citation type="submission" date="2020-02" db="EMBL/GenBank/DDBJ databases">
        <title>Esox lucius (northern pike) genome, fEsoLuc1, primary haplotype.</title>
        <authorList>
            <person name="Myers G."/>
            <person name="Karagic N."/>
            <person name="Meyer A."/>
            <person name="Pippel M."/>
            <person name="Reichard M."/>
            <person name="Winkler S."/>
            <person name="Tracey A."/>
            <person name="Sims Y."/>
            <person name="Howe K."/>
            <person name="Rhie A."/>
            <person name="Formenti G."/>
            <person name="Durbin R."/>
            <person name="Fedrigo O."/>
            <person name="Jarvis E.D."/>
        </authorList>
    </citation>
    <scope>NUCLEOTIDE SEQUENCE [LARGE SCALE GENOMIC DNA]</scope>
</reference>
<evidence type="ECO:0000256" key="10">
    <source>
        <dbReference type="ARBA" id="ARBA00023242"/>
    </source>
</evidence>
<dbReference type="GO" id="GO:0008270">
    <property type="term" value="F:zinc ion binding"/>
    <property type="evidence" value="ECO:0007669"/>
    <property type="project" value="UniProtKB-KW"/>
</dbReference>
<feature type="compositionally biased region" description="Polar residues" evidence="12">
    <location>
        <begin position="720"/>
        <end position="730"/>
    </location>
</feature>
<keyword evidence="9" id="KW-0804">Transcription</keyword>
<dbReference type="InterPro" id="IPR036236">
    <property type="entry name" value="Znf_C2H2_sf"/>
</dbReference>
<evidence type="ECO:0000313" key="14">
    <source>
        <dbReference type="Ensembl" id="ENSELUP00000015239.2"/>
    </source>
</evidence>
<dbReference type="InterPro" id="IPR013087">
    <property type="entry name" value="Znf_C2H2_type"/>
</dbReference>
<dbReference type="InParanoid" id="A0A3P8YF85"/>
<dbReference type="PROSITE" id="PS00028">
    <property type="entry name" value="ZINC_FINGER_C2H2_1"/>
    <property type="match status" value="5"/>
</dbReference>
<feature type="region of interest" description="Disordered" evidence="12">
    <location>
        <begin position="1"/>
        <end position="30"/>
    </location>
</feature>
<feature type="compositionally biased region" description="Basic and acidic residues" evidence="12">
    <location>
        <begin position="91"/>
        <end position="108"/>
    </location>
</feature>
<feature type="compositionally biased region" description="Basic and acidic residues" evidence="12">
    <location>
        <begin position="590"/>
        <end position="600"/>
    </location>
</feature>
<evidence type="ECO:0000256" key="9">
    <source>
        <dbReference type="ARBA" id="ARBA00023163"/>
    </source>
</evidence>
<feature type="domain" description="C2H2-type" evidence="13">
    <location>
        <begin position="59"/>
        <end position="81"/>
    </location>
</feature>
<feature type="compositionally biased region" description="Polar residues" evidence="12">
    <location>
        <begin position="745"/>
        <end position="758"/>
    </location>
</feature>
<feature type="region of interest" description="Disordered" evidence="12">
    <location>
        <begin position="971"/>
        <end position="995"/>
    </location>
</feature>
<evidence type="ECO:0000256" key="12">
    <source>
        <dbReference type="SAM" id="MobiDB-lite"/>
    </source>
</evidence>
<dbReference type="STRING" id="8010.ENSELUP00000015239"/>
<evidence type="ECO:0000256" key="4">
    <source>
        <dbReference type="ARBA" id="ARBA00022737"/>
    </source>
</evidence>
<evidence type="ECO:0000256" key="7">
    <source>
        <dbReference type="ARBA" id="ARBA00023015"/>
    </source>
</evidence>
<feature type="region of interest" description="Disordered" evidence="12">
    <location>
        <begin position="590"/>
        <end position="610"/>
    </location>
</feature>
<keyword evidence="4" id="KW-0677">Repeat</keyword>
<dbReference type="Ensembl" id="ENSELUT00000024269.3">
    <property type="protein sequence ID" value="ENSELUP00000015239.2"/>
    <property type="gene ID" value="ENSELUG00000015215.3"/>
</dbReference>
<dbReference type="GO" id="GO:0000978">
    <property type="term" value="F:RNA polymerase II cis-regulatory region sequence-specific DNA binding"/>
    <property type="evidence" value="ECO:0007669"/>
    <property type="project" value="TreeGrafter"/>
</dbReference>
<evidence type="ECO:0000313" key="15">
    <source>
        <dbReference type="Proteomes" id="UP000265140"/>
    </source>
</evidence>
<dbReference type="GeneTree" id="ENSGT00940000161408"/>
<organism evidence="14 15">
    <name type="scientific">Esox lucius</name>
    <name type="common">Northern pike</name>
    <dbReference type="NCBI Taxonomy" id="8010"/>
    <lineage>
        <taxon>Eukaryota</taxon>
        <taxon>Metazoa</taxon>
        <taxon>Chordata</taxon>
        <taxon>Craniata</taxon>
        <taxon>Vertebrata</taxon>
        <taxon>Euteleostomi</taxon>
        <taxon>Actinopterygii</taxon>
        <taxon>Neopterygii</taxon>
        <taxon>Teleostei</taxon>
        <taxon>Protacanthopterygii</taxon>
        <taxon>Esociformes</taxon>
        <taxon>Esocidae</taxon>
        <taxon>Esox</taxon>
    </lineage>
</organism>
<dbReference type="OrthoDB" id="8852887at2759"/>
<feature type="region of interest" description="Disordered" evidence="12">
    <location>
        <begin position="464"/>
        <end position="488"/>
    </location>
</feature>
<feature type="region of interest" description="Disordered" evidence="12">
    <location>
        <begin position="85"/>
        <end position="168"/>
    </location>
</feature>
<dbReference type="FunCoup" id="A0A3P8YF85">
    <property type="interactions" value="864"/>
</dbReference>
<dbReference type="GO" id="GO:0000981">
    <property type="term" value="F:DNA-binding transcription factor activity, RNA polymerase II-specific"/>
    <property type="evidence" value="ECO:0007669"/>
    <property type="project" value="TreeGrafter"/>
</dbReference>
<dbReference type="InterPro" id="IPR051967">
    <property type="entry name" value="Krueppel_C2H2-ZF"/>
</dbReference>
<feature type="region of interest" description="Disordered" evidence="12">
    <location>
        <begin position="297"/>
        <end position="325"/>
    </location>
</feature>
<feature type="compositionally biased region" description="Low complexity" evidence="12">
    <location>
        <begin position="116"/>
        <end position="127"/>
    </location>
</feature>
<dbReference type="OMA" id="SSMAPKW"/>
<feature type="domain" description="C2H2-type" evidence="13">
    <location>
        <begin position="214"/>
        <end position="241"/>
    </location>
</feature>
<dbReference type="SUPFAM" id="SSF57667">
    <property type="entry name" value="beta-beta-alpha zinc fingers"/>
    <property type="match status" value="3"/>
</dbReference>
<sequence length="995" mass="108024">MESDPKVEREDQGEADGVRSDTEEEAETAGHACALCGRSFPLLSSLSQHMRRHTGEKPYKCPYCDHRVAQKGSLKAHIRSHKLGLLSQSLGKREGEEGSGSEKRQRAEEDPEQVDSPASEPAGGSAAKKPKFNGKAKKRSVKKKSDDAVNRCDREEQPQTTAEYDSTLETARGVGEGNAEAAEGSFPCGSCSQVFPRAQLLKAHMKKHRGSLDHGCRICGRRFRQAWFLQSHMRIHRTKAQLRGGGCGESPGSQATVNGVPQDPASLANDGCLYELCAGCGNFFYDRKTLRLHERVHKQTHTPSKQSHAIGKSPQADPDGGSQSPAAKRRFLECLNLRAAGAREAATEGSLGRRIPELDPVCSYQAWQLVTRGRVAEVTEKGCKETLAGDELALDQENGEHVPLRQEKRTKQLDSSQSKKKKGPLDAIVNGGGGDISYQEGDKRNGCTLLNGLSPETLEILQKKKVRESNQSSKQSTKSNSASQLSTASPEDFLSASFMKTNTIRHSSYGDTKPYVCEHCDFHTSDPSSFTFHMHKQHKDVRDAHRPLLEDPGHGSPHTSGYMEYLRLKSTSLSRPYWNPNVGPPVQERAALRGRSEKSRSLKVKGQSSQDAAVNVNLLNLSAPPEGQEEDGGVNPVAESSEGALVRHQCPFCAHTTHYPEVLWIHQRLSHRVDSGSSLAPKWAPHVNGLKCPKAAGRRTGPPPFLEGKDCPALPVPRGQRTQPPCSLATQPPAGGAKRPKIHTATKTTRAQSNTSQDMGLGSARSPQGGGKSLLPQKKKLNRPSHAVGNESPRIKTEALPKTAAATTLASASVRGFSQQSSAPKSRSHQRTGAVGSLLPQEGLGFILARNHGRADYPLHRTPDRTHLHQPLPRDPPASPKGHDLWSVMNMFGGPGSSGYLAPTNVLGHGKKDSTAGDCRDTPMDIDILGLLKNYKPQDLAALYQHWGFVDPRLDQQATLQYNRHFGNEVHSSTEASKQASGCSPASTTSLRKGT</sequence>
<dbReference type="Pfam" id="PF00096">
    <property type="entry name" value="zf-C2H2"/>
    <property type="match status" value="4"/>
</dbReference>
<dbReference type="FunFam" id="3.30.160.60:FF:000075">
    <property type="entry name" value="Putative zinc finger protein 536"/>
    <property type="match status" value="1"/>
</dbReference>
<feature type="region of interest" description="Disordered" evidence="12">
    <location>
        <begin position="694"/>
        <end position="834"/>
    </location>
</feature>
<feature type="compositionally biased region" description="Basic residues" evidence="12">
    <location>
        <begin position="128"/>
        <end position="142"/>
    </location>
</feature>
<feature type="compositionally biased region" description="Polar residues" evidence="12">
    <location>
        <begin position="158"/>
        <end position="168"/>
    </location>
</feature>
<dbReference type="PANTHER" id="PTHR45925:SF3">
    <property type="entry name" value="ZINC FINGER PROTEIN 516"/>
    <property type="match status" value="1"/>
</dbReference>
<feature type="domain" description="C2H2-type" evidence="13">
    <location>
        <begin position="186"/>
        <end position="213"/>
    </location>
</feature>
<feature type="compositionally biased region" description="Polar residues" evidence="12">
    <location>
        <begin position="816"/>
        <end position="825"/>
    </location>
</feature>
<dbReference type="FunFam" id="3.30.160.60:FF:000446">
    <property type="entry name" value="Zinc finger protein"/>
    <property type="match status" value="1"/>
</dbReference>
<dbReference type="GO" id="GO:0005634">
    <property type="term" value="C:nucleus"/>
    <property type="evidence" value="ECO:0007669"/>
    <property type="project" value="UniProtKB-SubCell"/>
</dbReference>
<keyword evidence="10" id="KW-0539">Nucleus</keyword>
<evidence type="ECO:0000256" key="11">
    <source>
        <dbReference type="PROSITE-ProRule" id="PRU00042"/>
    </source>
</evidence>
<evidence type="ECO:0000256" key="2">
    <source>
        <dbReference type="ARBA" id="ARBA00006991"/>
    </source>
</evidence>
<feature type="compositionally biased region" description="Basic and acidic residues" evidence="12">
    <location>
        <begin position="143"/>
        <end position="157"/>
    </location>
</feature>
<evidence type="ECO:0000259" key="13">
    <source>
        <dbReference type="PROSITE" id="PS50157"/>
    </source>
</evidence>
<dbReference type="SMART" id="SM00355">
    <property type="entry name" value="ZnF_C2H2"/>
    <property type="match status" value="7"/>
</dbReference>
<feature type="compositionally biased region" description="Basic and acidic residues" evidence="12">
    <location>
        <begin position="398"/>
        <end position="412"/>
    </location>
</feature>
<feature type="domain" description="C2H2-type" evidence="13">
    <location>
        <begin position="31"/>
        <end position="58"/>
    </location>
</feature>
<name>A0A3P8YF85_ESOLU</name>
<dbReference type="Proteomes" id="UP000265140">
    <property type="component" value="Chromosome 10"/>
</dbReference>
<evidence type="ECO:0000256" key="3">
    <source>
        <dbReference type="ARBA" id="ARBA00022723"/>
    </source>
</evidence>
<keyword evidence="5 11" id="KW-0863">Zinc-finger</keyword>
<reference evidence="14" key="4">
    <citation type="submission" date="2025-09" db="UniProtKB">
        <authorList>
            <consortium name="Ensembl"/>
        </authorList>
    </citation>
    <scope>IDENTIFICATION</scope>
</reference>
<keyword evidence="8" id="KW-0238">DNA-binding</keyword>
<keyword evidence="15" id="KW-1185">Reference proteome</keyword>
<comment type="subcellular location">
    <subcellularLocation>
        <location evidence="1">Nucleus</location>
    </subcellularLocation>
</comment>
<keyword evidence="6" id="KW-0862">Zinc</keyword>
<accession>A0A3P8YF85</accession>
<gene>
    <name evidence="14" type="primary">ZNF516</name>
</gene>
<feature type="compositionally biased region" description="Basic and acidic residues" evidence="12">
    <location>
        <begin position="1"/>
        <end position="21"/>
    </location>
</feature>
<dbReference type="Gene3D" id="3.30.160.60">
    <property type="entry name" value="Classic Zinc Finger"/>
    <property type="match status" value="3"/>
</dbReference>
<protein>
    <recommendedName>
        <fullName evidence="13">C2H2-type domain-containing protein</fullName>
    </recommendedName>
</protein>
<dbReference type="AlphaFoldDB" id="A0A3P8YF85"/>
<feature type="region of interest" description="Disordered" evidence="12">
    <location>
        <begin position="242"/>
        <end position="261"/>
    </location>
</feature>
<dbReference type="PROSITE" id="PS50157">
    <property type="entry name" value="ZINC_FINGER_C2H2_2"/>
    <property type="match status" value="5"/>
</dbReference>
<comment type="similarity">
    <text evidence="2">Belongs to the krueppel C2H2-type zinc-finger protein family.</text>
</comment>
<dbReference type="PANTHER" id="PTHR45925">
    <property type="entry name" value="ZINC FINGER PROTEIN"/>
    <property type="match status" value="1"/>
</dbReference>
<evidence type="ECO:0000256" key="5">
    <source>
        <dbReference type="ARBA" id="ARBA00022771"/>
    </source>
</evidence>